<keyword evidence="1" id="KW-0805">Transcription regulation</keyword>
<organism evidence="6 7">
    <name type="scientific">Streptomyces coacervatus</name>
    <dbReference type="NCBI Taxonomy" id="647381"/>
    <lineage>
        <taxon>Bacteria</taxon>
        <taxon>Bacillati</taxon>
        <taxon>Actinomycetota</taxon>
        <taxon>Actinomycetes</taxon>
        <taxon>Kitasatosporales</taxon>
        <taxon>Streptomycetaceae</taxon>
        <taxon>Streptomyces</taxon>
    </lineage>
</organism>
<proteinExistence type="predicted"/>
<protein>
    <recommendedName>
        <fullName evidence="5">HTH luxR-type domain-containing protein</fullName>
    </recommendedName>
</protein>
<dbReference type="EMBL" id="BAABDE010000007">
    <property type="protein sequence ID" value="GAA3783585.1"/>
    <property type="molecule type" value="Genomic_DNA"/>
</dbReference>
<reference evidence="7" key="1">
    <citation type="journal article" date="2019" name="Int. J. Syst. Evol. Microbiol.">
        <title>The Global Catalogue of Microorganisms (GCM) 10K type strain sequencing project: providing services to taxonomists for standard genome sequencing and annotation.</title>
        <authorList>
            <consortium name="The Broad Institute Genomics Platform"/>
            <consortium name="The Broad Institute Genome Sequencing Center for Infectious Disease"/>
            <person name="Wu L."/>
            <person name="Ma J."/>
        </authorList>
    </citation>
    <scope>NUCLEOTIDE SEQUENCE [LARGE SCALE GENOMIC DNA]</scope>
    <source>
        <strain evidence="7">JCM 17138</strain>
    </source>
</reference>
<sequence length="107" mass="11828">MIVESGIGLGGEIVEIHSRMSALSAREFEVLRLVATGMTNYSIGMELGISERTAREHIARIMLKLRVSSRVEIAVIATKWELYELARRGQSSDSDESSHGERNGARP</sequence>
<accession>A0ABP7H772</accession>
<comment type="caution">
    <text evidence="6">The sequence shown here is derived from an EMBL/GenBank/DDBJ whole genome shotgun (WGS) entry which is preliminary data.</text>
</comment>
<feature type="compositionally biased region" description="Basic and acidic residues" evidence="4">
    <location>
        <begin position="96"/>
        <end position="107"/>
    </location>
</feature>
<evidence type="ECO:0000256" key="3">
    <source>
        <dbReference type="ARBA" id="ARBA00023163"/>
    </source>
</evidence>
<keyword evidence="2" id="KW-0238">DNA-binding</keyword>
<feature type="region of interest" description="Disordered" evidence="4">
    <location>
        <begin position="87"/>
        <end position="107"/>
    </location>
</feature>
<dbReference type="InterPro" id="IPR036388">
    <property type="entry name" value="WH-like_DNA-bd_sf"/>
</dbReference>
<evidence type="ECO:0000256" key="2">
    <source>
        <dbReference type="ARBA" id="ARBA00023125"/>
    </source>
</evidence>
<dbReference type="InterPro" id="IPR016032">
    <property type="entry name" value="Sig_transdc_resp-reg_C-effctor"/>
</dbReference>
<evidence type="ECO:0000259" key="5">
    <source>
        <dbReference type="PROSITE" id="PS50043"/>
    </source>
</evidence>
<dbReference type="SMART" id="SM00421">
    <property type="entry name" value="HTH_LUXR"/>
    <property type="match status" value="1"/>
</dbReference>
<feature type="domain" description="HTH luxR-type" evidence="5">
    <location>
        <begin position="16"/>
        <end position="81"/>
    </location>
</feature>
<keyword evidence="3" id="KW-0804">Transcription</keyword>
<keyword evidence="7" id="KW-1185">Reference proteome</keyword>
<dbReference type="Gene3D" id="1.10.10.10">
    <property type="entry name" value="Winged helix-like DNA-binding domain superfamily/Winged helix DNA-binding domain"/>
    <property type="match status" value="1"/>
</dbReference>
<dbReference type="CDD" id="cd06170">
    <property type="entry name" value="LuxR_C_like"/>
    <property type="match status" value="1"/>
</dbReference>
<dbReference type="SUPFAM" id="SSF46894">
    <property type="entry name" value="C-terminal effector domain of the bipartite response regulators"/>
    <property type="match status" value="1"/>
</dbReference>
<evidence type="ECO:0000313" key="6">
    <source>
        <dbReference type="EMBL" id="GAA3783585.1"/>
    </source>
</evidence>
<evidence type="ECO:0000313" key="7">
    <source>
        <dbReference type="Proteomes" id="UP001501009"/>
    </source>
</evidence>
<evidence type="ECO:0000256" key="4">
    <source>
        <dbReference type="SAM" id="MobiDB-lite"/>
    </source>
</evidence>
<dbReference type="Pfam" id="PF00196">
    <property type="entry name" value="GerE"/>
    <property type="match status" value="1"/>
</dbReference>
<dbReference type="InterPro" id="IPR000792">
    <property type="entry name" value="Tscrpt_reg_LuxR_C"/>
</dbReference>
<name>A0ABP7H772_9ACTN</name>
<dbReference type="PANTHER" id="PTHR44688">
    <property type="entry name" value="DNA-BINDING TRANSCRIPTIONAL ACTIVATOR DEVR_DOSR"/>
    <property type="match status" value="1"/>
</dbReference>
<dbReference type="PRINTS" id="PR00038">
    <property type="entry name" value="HTHLUXR"/>
</dbReference>
<dbReference type="PANTHER" id="PTHR44688:SF16">
    <property type="entry name" value="DNA-BINDING TRANSCRIPTIONAL ACTIVATOR DEVR_DOSR"/>
    <property type="match status" value="1"/>
</dbReference>
<dbReference type="PROSITE" id="PS50043">
    <property type="entry name" value="HTH_LUXR_2"/>
    <property type="match status" value="1"/>
</dbReference>
<evidence type="ECO:0000256" key="1">
    <source>
        <dbReference type="ARBA" id="ARBA00023015"/>
    </source>
</evidence>
<gene>
    <name evidence="6" type="ORF">GCM10022403_017790</name>
</gene>
<dbReference type="Proteomes" id="UP001501009">
    <property type="component" value="Unassembled WGS sequence"/>
</dbReference>